<evidence type="ECO:0000313" key="3">
    <source>
        <dbReference type="Proteomes" id="UP000562929"/>
    </source>
</evidence>
<proteinExistence type="predicted"/>
<organism evidence="2 3">
    <name type="scientific">Ophiocordyceps camponoti-floridani</name>
    <dbReference type="NCBI Taxonomy" id="2030778"/>
    <lineage>
        <taxon>Eukaryota</taxon>
        <taxon>Fungi</taxon>
        <taxon>Dikarya</taxon>
        <taxon>Ascomycota</taxon>
        <taxon>Pezizomycotina</taxon>
        <taxon>Sordariomycetes</taxon>
        <taxon>Hypocreomycetidae</taxon>
        <taxon>Hypocreales</taxon>
        <taxon>Ophiocordycipitaceae</taxon>
        <taxon>Ophiocordyceps</taxon>
    </lineage>
</organism>
<evidence type="ECO:0000313" key="2">
    <source>
        <dbReference type="EMBL" id="KAF4592165.1"/>
    </source>
</evidence>
<feature type="region of interest" description="Disordered" evidence="1">
    <location>
        <begin position="77"/>
        <end position="96"/>
    </location>
</feature>
<comment type="caution">
    <text evidence="2">The sequence shown here is derived from an EMBL/GenBank/DDBJ whole genome shotgun (WGS) entry which is preliminary data.</text>
</comment>
<sequence>MAATSFGLASHTTSSWLYDCAHVTWTTGLPRPYQMEAFTSHRVSSDPFVVGKKMDWGAYLINILPRDLLYGNKSSNMGQAGRNSIRDSINNESRGDEQRKELRQLVDWIAAQQTAHQRLCWPKHETREILHSYRSTLDGLQNLFVSEVSLRHDSAAKFVRRCPKPVDPSKAYCIDKTSPYYHDITRTIVKFEKKKPGATNTYSSLRIFQHPFLHALAAASRDDYRHCSRNDCARELLYGRSMVPDSFSHFWATVVQAFANQIALCLVFSNTTRMDTDHVYVDGSGRSETISKRRFQSGMSGWL</sequence>
<protein>
    <submittedName>
        <fullName evidence="2">Uncharacterized protein</fullName>
    </submittedName>
</protein>
<evidence type="ECO:0000256" key="1">
    <source>
        <dbReference type="SAM" id="MobiDB-lite"/>
    </source>
</evidence>
<dbReference type="EMBL" id="JAACLJ010000002">
    <property type="protein sequence ID" value="KAF4592165.1"/>
    <property type="molecule type" value="Genomic_DNA"/>
</dbReference>
<dbReference type="AlphaFoldDB" id="A0A8H4VFA9"/>
<accession>A0A8H4VFA9</accession>
<keyword evidence="3" id="KW-1185">Reference proteome</keyword>
<feature type="compositionally biased region" description="Polar residues" evidence="1">
    <location>
        <begin position="77"/>
        <end position="92"/>
    </location>
</feature>
<gene>
    <name evidence="2" type="ORF">GQ602_002464</name>
</gene>
<dbReference type="Proteomes" id="UP000562929">
    <property type="component" value="Unassembled WGS sequence"/>
</dbReference>
<name>A0A8H4VFA9_9HYPO</name>
<dbReference type="OrthoDB" id="4916936at2759"/>
<reference evidence="2 3" key="1">
    <citation type="journal article" date="2020" name="G3 (Bethesda)">
        <title>Genetic Underpinnings of Host Manipulation by Ophiocordyceps as Revealed by Comparative Transcriptomics.</title>
        <authorList>
            <person name="Will I."/>
            <person name="Das B."/>
            <person name="Trinh T."/>
            <person name="Brachmann A."/>
            <person name="Ohm R.A."/>
            <person name="de Bekker C."/>
        </authorList>
    </citation>
    <scope>NUCLEOTIDE SEQUENCE [LARGE SCALE GENOMIC DNA]</scope>
    <source>
        <strain evidence="2 3">EC05</strain>
    </source>
</reference>